<keyword evidence="1" id="KW-0472">Membrane</keyword>
<feature type="non-terminal residue" evidence="2">
    <location>
        <position position="51"/>
    </location>
</feature>
<protein>
    <submittedName>
        <fullName evidence="2">Uncharacterized protein</fullName>
    </submittedName>
</protein>
<feature type="transmembrane region" description="Helical" evidence="1">
    <location>
        <begin position="26"/>
        <end position="43"/>
    </location>
</feature>
<evidence type="ECO:0000256" key="1">
    <source>
        <dbReference type="SAM" id="Phobius"/>
    </source>
</evidence>
<keyword evidence="1" id="KW-0812">Transmembrane</keyword>
<evidence type="ECO:0000313" key="3">
    <source>
        <dbReference type="Proteomes" id="UP001529510"/>
    </source>
</evidence>
<proteinExistence type="predicted"/>
<accession>A0ABD0PZ94</accession>
<dbReference type="AlphaFoldDB" id="A0ABD0PZ94"/>
<gene>
    <name evidence="2" type="ORF">M9458_024684</name>
</gene>
<keyword evidence="1" id="KW-1133">Transmembrane helix</keyword>
<name>A0ABD0PZ94_CIRMR</name>
<dbReference type="EMBL" id="JAMKFB020000012">
    <property type="protein sequence ID" value="KAL0179242.1"/>
    <property type="molecule type" value="Genomic_DNA"/>
</dbReference>
<dbReference type="Proteomes" id="UP001529510">
    <property type="component" value="Unassembled WGS sequence"/>
</dbReference>
<feature type="non-terminal residue" evidence="2">
    <location>
        <position position="1"/>
    </location>
</feature>
<comment type="caution">
    <text evidence="2">The sequence shown here is derived from an EMBL/GenBank/DDBJ whole genome shotgun (WGS) entry which is preliminary data.</text>
</comment>
<evidence type="ECO:0000313" key="2">
    <source>
        <dbReference type="EMBL" id="KAL0179242.1"/>
    </source>
</evidence>
<keyword evidence="3" id="KW-1185">Reference proteome</keyword>
<organism evidence="2 3">
    <name type="scientific">Cirrhinus mrigala</name>
    <name type="common">Mrigala</name>
    <dbReference type="NCBI Taxonomy" id="683832"/>
    <lineage>
        <taxon>Eukaryota</taxon>
        <taxon>Metazoa</taxon>
        <taxon>Chordata</taxon>
        <taxon>Craniata</taxon>
        <taxon>Vertebrata</taxon>
        <taxon>Euteleostomi</taxon>
        <taxon>Actinopterygii</taxon>
        <taxon>Neopterygii</taxon>
        <taxon>Teleostei</taxon>
        <taxon>Ostariophysi</taxon>
        <taxon>Cypriniformes</taxon>
        <taxon>Cyprinidae</taxon>
        <taxon>Labeoninae</taxon>
        <taxon>Labeonini</taxon>
        <taxon>Cirrhinus</taxon>
    </lineage>
</organism>
<reference evidence="2 3" key="1">
    <citation type="submission" date="2024-05" db="EMBL/GenBank/DDBJ databases">
        <title>Genome sequencing and assembly of Indian major carp, Cirrhinus mrigala (Hamilton, 1822).</title>
        <authorList>
            <person name="Mohindra V."/>
            <person name="Chowdhury L.M."/>
            <person name="Lal K."/>
            <person name="Jena J.K."/>
        </authorList>
    </citation>
    <scope>NUCLEOTIDE SEQUENCE [LARGE SCALE GENOMIC DNA]</scope>
    <source>
        <strain evidence="2">CM1030</strain>
        <tissue evidence="2">Blood</tissue>
    </source>
</reference>
<sequence>LLVGQTQVMAAVKEGPWKSLSSGKKVALAAGLSVGATVGYLVYRHIRSSSG</sequence>